<dbReference type="Pfam" id="PF13041">
    <property type="entry name" value="PPR_2"/>
    <property type="match status" value="1"/>
</dbReference>
<keyword evidence="1" id="KW-0677">Repeat</keyword>
<feature type="repeat" description="PPR" evidence="2">
    <location>
        <begin position="358"/>
        <end position="392"/>
    </location>
</feature>
<dbReference type="Gene3D" id="1.25.40.10">
    <property type="entry name" value="Tetratricopeptide repeat domain"/>
    <property type="match status" value="7"/>
</dbReference>
<dbReference type="GO" id="GO:0003723">
    <property type="term" value="F:RNA binding"/>
    <property type="evidence" value="ECO:0007669"/>
    <property type="project" value="InterPro"/>
</dbReference>
<reference evidence="3" key="1">
    <citation type="submission" date="2021-08" db="EMBL/GenBank/DDBJ databases">
        <title>WGS assembly of Ceratopteris richardii.</title>
        <authorList>
            <person name="Marchant D.B."/>
            <person name="Chen G."/>
            <person name="Jenkins J."/>
            <person name="Shu S."/>
            <person name="Leebens-Mack J."/>
            <person name="Grimwood J."/>
            <person name="Schmutz J."/>
            <person name="Soltis P."/>
            <person name="Soltis D."/>
            <person name="Chen Z.-H."/>
        </authorList>
    </citation>
    <scope>NUCLEOTIDE SEQUENCE</scope>
    <source>
        <strain evidence="3">Whitten #5841</strain>
        <tissue evidence="3">Leaf</tissue>
    </source>
</reference>
<dbReference type="Proteomes" id="UP000825935">
    <property type="component" value="Chromosome 15"/>
</dbReference>
<sequence length="835" mass="93145">MGRKPKLAKTLFAAVQGLPPEGVGNTSEYASLLRAAGASGSLVEAKRVHDALRDCVRHNLFLSNLVLLMYANCGGANEARRFFDEMQNYDIYSWNFILKCYVKAGDHYHALQMFEQMRQECKLPNKFLYVSILALFTNVDDVSKGRLVHACVACGDHASDMILQTALVSMYAKCGSLEAANWVFNRMGDKDSAAWNALIAGHAKYGLRKESLHLLGKMRSHGMLPNSGTIVTVLSTCSNASSITDGRWIHSQMKGTDLDCDVTVNNALITMYGKCGSLNEAKSVFHEMKCRNNITFLNMLTACASEASLDEAKKLQKVIYDSELELDTVINNALINMLGKCGGIKEAQDVFEKMENRNLISWNSLLAVHSHNMECDCALQIFNQMLQEGVMPNRITLVSAIDACAGLKDERQGKNLHVMISNGEAERGVILDTALMHMYGRFKHFEDVKDIFEKVEDRDLPCWNAIITLNTQHDRGDIAFCQFYQMQEEGILPDRITFISLLSGCASESALEHGKCLHARFASSRLVSDDVIGNALINMYGKCSSLKDAMEIFYMMKNRDYVTYVNIFSVCANNAALHEGRRIHNSIIGSDIEQNAVVGNVIINMYGKCGSLKHAIKFFDCMLDRNTVSWNAMLSVYAQNGLGYMALELFRQMNCKREEVNGVTLVCILSACSHAGLIDEGYTYFYLIFQRYFITPNADHYNCMIDMLARAGRLDEAEELIKIMVMVHEPSVVTWTALFSACSSQLDTERAVRVTLQVLQLNPNKTSAYIMLSNIFTAAGREDVAASIMCMMRGLKEHSSSLEEMMNEISSLNSNSDATDFEGCFGLQMEMRAAV</sequence>
<dbReference type="InterPro" id="IPR002885">
    <property type="entry name" value="PPR_rpt"/>
</dbReference>
<dbReference type="PROSITE" id="PS51375">
    <property type="entry name" value="PPR"/>
    <property type="match status" value="8"/>
</dbReference>
<dbReference type="SUPFAM" id="SSF48452">
    <property type="entry name" value="TPR-like"/>
    <property type="match status" value="1"/>
</dbReference>
<evidence type="ECO:0000313" key="4">
    <source>
        <dbReference type="Proteomes" id="UP000825935"/>
    </source>
</evidence>
<feature type="repeat" description="PPR" evidence="2">
    <location>
        <begin position="90"/>
        <end position="124"/>
    </location>
</feature>
<dbReference type="Pfam" id="PF01535">
    <property type="entry name" value="PPR"/>
    <property type="match status" value="7"/>
</dbReference>
<evidence type="ECO:0000256" key="2">
    <source>
        <dbReference type="PROSITE-ProRule" id="PRU00708"/>
    </source>
</evidence>
<dbReference type="FunFam" id="1.25.40.10:FF:000031">
    <property type="entry name" value="Pentatricopeptide repeat-containing protein mitochondrial"/>
    <property type="match status" value="1"/>
</dbReference>
<accession>A0A8T2T3Z6</accession>
<evidence type="ECO:0000313" key="3">
    <source>
        <dbReference type="EMBL" id="KAH7404452.1"/>
    </source>
</evidence>
<feature type="repeat" description="PPR" evidence="2">
    <location>
        <begin position="191"/>
        <end position="225"/>
    </location>
</feature>
<feature type="repeat" description="PPR" evidence="2">
    <location>
        <begin position="697"/>
        <end position="731"/>
    </location>
</feature>
<dbReference type="EMBL" id="CM035420">
    <property type="protein sequence ID" value="KAH7404452.1"/>
    <property type="molecule type" value="Genomic_DNA"/>
</dbReference>
<gene>
    <name evidence="3" type="ORF">KP509_15G026300</name>
</gene>
<comment type="caution">
    <text evidence="3">The sequence shown here is derived from an EMBL/GenBank/DDBJ whole genome shotgun (WGS) entry which is preliminary data.</text>
</comment>
<feature type="repeat" description="PPR" evidence="2">
    <location>
        <begin position="327"/>
        <end position="357"/>
    </location>
</feature>
<dbReference type="FunFam" id="1.25.40.10:FF:000090">
    <property type="entry name" value="Pentatricopeptide repeat-containing protein, chloroplastic"/>
    <property type="match status" value="1"/>
</dbReference>
<feature type="repeat" description="PPR" evidence="2">
    <location>
        <begin position="529"/>
        <end position="563"/>
    </location>
</feature>
<evidence type="ECO:0000256" key="1">
    <source>
        <dbReference type="ARBA" id="ARBA00022737"/>
    </source>
</evidence>
<dbReference type="GO" id="GO:0009451">
    <property type="term" value="P:RNA modification"/>
    <property type="evidence" value="ECO:0007669"/>
    <property type="project" value="InterPro"/>
</dbReference>
<dbReference type="OrthoDB" id="185373at2759"/>
<dbReference type="PANTHER" id="PTHR24015:SF548">
    <property type="entry name" value="OS08G0340900 PROTEIN"/>
    <property type="match status" value="1"/>
</dbReference>
<dbReference type="InterPro" id="IPR046960">
    <property type="entry name" value="PPR_At4g14850-like_plant"/>
</dbReference>
<evidence type="ECO:0008006" key="5">
    <source>
        <dbReference type="Google" id="ProtNLM"/>
    </source>
</evidence>
<dbReference type="NCBIfam" id="TIGR00756">
    <property type="entry name" value="PPR"/>
    <property type="match status" value="6"/>
</dbReference>
<name>A0A8T2T3Z6_CERRI</name>
<dbReference type="FunFam" id="1.25.40.10:FF:000381">
    <property type="entry name" value="Pentatricopeptide repeat-containing protein"/>
    <property type="match status" value="1"/>
</dbReference>
<organism evidence="3 4">
    <name type="scientific">Ceratopteris richardii</name>
    <name type="common">Triangle waterfern</name>
    <dbReference type="NCBI Taxonomy" id="49495"/>
    <lineage>
        <taxon>Eukaryota</taxon>
        <taxon>Viridiplantae</taxon>
        <taxon>Streptophyta</taxon>
        <taxon>Embryophyta</taxon>
        <taxon>Tracheophyta</taxon>
        <taxon>Polypodiopsida</taxon>
        <taxon>Polypodiidae</taxon>
        <taxon>Polypodiales</taxon>
        <taxon>Pteridineae</taxon>
        <taxon>Pteridaceae</taxon>
        <taxon>Parkerioideae</taxon>
        <taxon>Ceratopteris</taxon>
    </lineage>
</organism>
<feature type="repeat" description="PPR" evidence="2">
    <location>
        <begin position="626"/>
        <end position="660"/>
    </location>
</feature>
<dbReference type="AlphaFoldDB" id="A0A8T2T3Z6"/>
<dbReference type="InterPro" id="IPR011990">
    <property type="entry name" value="TPR-like_helical_dom_sf"/>
</dbReference>
<proteinExistence type="predicted"/>
<protein>
    <recommendedName>
        <fullName evidence="5">Pentatricopeptide repeat-containing protein</fullName>
    </recommendedName>
</protein>
<dbReference type="Pfam" id="PF12854">
    <property type="entry name" value="PPR_1"/>
    <property type="match status" value="1"/>
</dbReference>
<keyword evidence="4" id="KW-1185">Reference proteome</keyword>
<dbReference type="PANTHER" id="PTHR24015">
    <property type="entry name" value="OS07G0578800 PROTEIN-RELATED"/>
    <property type="match status" value="1"/>
</dbReference>
<feature type="repeat" description="PPR" evidence="2">
    <location>
        <begin position="261"/>
        <end position="295"/>
    </location>
</feature>